<evidence type="ECO:0000259" key="1">
    <source>
        <dbReference type="PROSITE" id="PS50181"/>
    </source>
</evidence>
<dbReference type="Gene3D" id="3.80.10.10">
    <property type="entry name" value="Ribonuclease Inhibitor"/>
    <property type="match status" value="2"/>
</dbReference>
<dbReference type="InterPro" id="IPR036047">
    <property type="entry name" value="F-box-like_dom_sf"/>
</dbReference>
<dbReference type="PROSITE" id="PS50181">
    <property type="entry name" value="FBOX"/>
    <property type="match status" value="1"/>
</dbReference>
<accession>A0A9D3WP42</accession>
<comment type="caution">
    <text evidence="2">The sequence shown here is derived from an EMBL/GenBank/DDBJ whole genome shotgun (WGS) entry which is preliminary data.</text>
</comment>
<protein>
    <recommendedName>
        <fullName evidence="1">F-box domain-containing protein</fullName>
    </recommendedName>
</protein>
<sequence length="451" mass="51884">MQEKSIPASNTGIMRATHLLQLPQEMLTEIIMYLPAAEKSKVRATCSFFKDLVDQPVVWQKSTIVLRRISAFNAEFWDMLRKRKITSVEVKDIRLKQWQKLLRFMPGLLDVTVDSLWSEEILQGLQLLTDLQKLHLKTCSRLSERSVIMEVVRFQRLTHLLLCGITFLSDSELIKIACLQNLHTLSLQTVQKALPEKALEYVLFHLPKLRELSLSCILSKEHFLLCLSLPDKHPIPYSSEERFLDQLSTIHTLTVCYIKDFLLHSVDVFGQVLKNLPNLTELNLLWISNLDMFVDNIPSSLVKLSVIGTKLSNSALSCLSDKSWKLREMDLTLSYGFDEKTLKQFPHLFPLLTRLCLSGFVLTDNILLSLAKMESLRELDVTDGTNLTKEAIQNFHITTDCRVHLLVERHSVSSKCDCLWSTEYTAFYFKPTTVYRALIAKCTAIRKTMFL</sequence>
<name>A0A9D3WP42_9SAUR</name>
<dbReference type="Proteomes" id="UP000827986">
    <property type="component" value="Unassembled WGS sequence"/>
</dbReference>
<evidence type="ECO:0000313" key="3">
    <source>
        <dbReference type="Proteomes" id="UP000827986"/>
    </source>
</evidence>
<dbReference type="InterPro" id="IPR032675">
    <property type="entry name" value="LRR_dom_sf"/>
</dbReference>
<organism evidence="2 3">
    <name type="scientific">Mauremys mutica</name>
    <name type="common">yellowpond turtle</name>
    <dbReference type="NCBI Taxonomy" id="74926"/>
    <lineage>
        <taxon>Eukaryota</taxon>
        <taxon>Metazoa</taxon>
        <taxon>Chordata</taxon>
        <taxon>Craniata</taxon>
        <taxon>Vertebrata</taxon>
        <taxon>Euteleostomi</taxon>
        <taxon>Archelosauria</taxon>
        <taxon>Testudinata</taxon>
        <taxon>Testudines</taxon>
        <taxon>Cryptodira</taxon>
        <taxon>Durocryptodira</taxon>
        <taxon>Testudinoidea</taxon>
        <taxon>Geoemydidae</taxon>
        <taxon>Geoemydinae</taxon>
        <taxon>Mauremys</taxon>
    </lineage>
</organism>
<dbReference type="Gene3D" id="1.20.1280.50">
    <property type="match status" value="1"/>
</dbReference>
<dbReference type="SUPFAM" id="SSF52047">
    <property type="entry name" value="RNI-like"/>
    <property type="match status" value="1"/>
</dbReference>
<evidence type="ECO:0000313" key="2">
    <source>
        <dbReference type="EMBL" id="KAH1164708.1"/>
    </source>
</evidence>
<dbReference type="AlphaFoldDB" id="A0A9D3WP42"/>
<gene>
    <name evidence="2" type="ORF">KIL84_008107</name>
</gene>
<reference evidence="2" key="1">
    <citation type="submission" date="2021-09" db="EMBL/GenBank/DDBJ databases">
        <title>The genome of Mauremys mutica provides insights into the evolution of semi-aquatic lifestyle.</title>
        <authorList>
            <person name="Gong S."/>
            <person name="Gao Y."/>
        </authorList>
    </citation>
    <scope>NUCLEOTIDE SEQUENCE</scope>
    <source>
        <strain evidence="2">MM-2020</strain>
        <tissue evidence="2">Muscle</tissue>
    </source>
</reference>
<proteinExistence type="predicted"/>
<dbReference type="InterPro" id="IPR001810">
    <property type="entry name" value="F-box_dom"/>
</dbReference>
<dbReference type="SUPFAM" id="SSF81383">
    <property type="entry name" value="F-box domain"/>
    <property type="match status" value="1"/>
</dbReference>
<dbReference type="SMART" id="SM00256">
    <property type="entry name" value="FBOX"/>
    <property type="match status" value="1"/>
</dbReference>
<dbReference type="EMBL" id="JAHDVG010000585">
    <property type="protein sequence ID" value="KAH1164708.1"/>
    <property type="molecule type" value="Genomic_DNA"/>
</dbReference>
<feature type="domain" description="F-box" evidence="1">
    <location>
        <begin position="16"/>
        <end position="62"/>
    </location>
</feature>
<dbReference type="Pfam" id="PF12937">
    <property type="entry name" value="F-box-like"/>
    <property type="match status" value="1"/>
</dbReference>
<keyword evidence="3" id="KW-1185">Reference proteome</keyword>